<dbReference type="RefSeq" id="WP_051483728.1">
    <property type="nucleotide sequence ID" value="NZ_HG917868.1"/>
</dbReference>
<sequence length="259" mass="30387">MENKLLEVNGREYVPGIKIQDFASRGRVSRIKGRTTNRVHHLLSDLETNIFYLLDFEERIIDIKEHYPLIDLHEVVEDLSDIKLKKFTDKKTGEEYIFTTTFVVTLKGGCKEKYIAISVRNETELYRDLLLEKLEVERRYWNKKNIRWSVITNKDIPIVKINNIKWLYLGGVDIRGNEENYIKNVISNKIISNKCPIKEILDNVDKELSLSLGTSLAIFKRMIINNEITIDLYKPINIDMLSDKLQINYKDGEVEKHVL</sequence>
<reference evidence="3 4" key="1">
    <citation type="submission" date="2013-11" db="EMBL/GenBank/DDBJ databases">
        <title>Complete genome sequence of Clostridum sp. M2/40.</title>
        <authorList>
            <person name="Wibberg D."/>
            <person name="Puehler A."/>
            <person name="Schlueter A."/>
        </authorList>
    </citation>
    <scope>NUCLEOTIDE SEQUENCE [LARGE SCALE GENOMIC DNA]</scope>
    <source>
        <strain evidence="4">M2/40</strain>
    </source>
</reference>
<evidence type="ECO:0000259" key="2">
    <source>
        <dbReference type="Pfam" id="PF08722"/>
    </source>
</evidence>
<dbReference type="HOGENOM" id="CLU_076083_0_1_9"/>
<dbReference type="InterPro" id="IPR014833">
    <property type="entry name" value="TnsA_N"/>
</dbReference>
<organism evidence="3 4">
    <name type="scientific">Clostridium bornimense</name>
    <dbReference type="NCBI Taxonomy" id="1216932"/>
    <lineage>
        <taxon>Bacteria</taxon>
        <taxon>Bacillati</taxon>
        <taxon>Bacillota</taxon>
        <taxon>Clostridia</taxon>
        <taxon>Eubacteriales</taxon>
        <taxon>Clostridiaceae</taxon>
        <taxon>Clostridium</taxon>
    </lineage>
</organism>
<keyword evidence="4" id="KW-1185">Reference proteome</keyword>
<evidence type="ECO:0000313" key="3">
    <source>
        <dbReference type="EMBL" id="CDM68421.1"/>
    </source>
</evidence>
<evidence type="ECO:0000259" key="1">
    <source>
        <dbReference type="Pfam" id="PF08721"/>
    </source>
</evidence>
<dbReference type="Gene3D" id="1.10.10.10">
    <property type="entry name" value="Winged helix-like DNA-binding domain superfamily/Winged helix DNA-binding domain"/>
    <property type="match status" value="1"/>
</dbReference>
<dbReference type="GO" id="GO:0003676">
    <property type="term" value="F:nucleic acid binding"/>
    <property type="evidence" value="ECO:0007669"/>
    <property type="project" value="InterPro"/>
</dbReference>
<accession>W6RUU0</accession>
<dbReference type="STRING" id="1216932.CM240_1257"/>
<dbReference type="InterPro" id="IPR011856">
    <property type="entry name" value="tRNA_endonuc-like_dom_sf"/>
</dbReference>
<dbReference type="Gene3D" id="3.40.1350.10">
    <property type="match status" value="1"/>
</dbReference>
<evidence type="ECO:0000313" key="4">
    <source>
        <dbReference type="Proteomes" id="UP000019426"/>
    </source>
</evidence>
<dbReference type="GO" id="GO:0004519">
    <property type="term" value="F:endonuclease activity"/>
    <property type="evidence" value="ECO:0007669"/>
    <property type="project" value="UniProtKB-KW"/>
</dbReference>
<name>W6RUU0_9CLOT</name>
<gene>
    <name evidence="3" type="ORF">CM240_1257</name>
</gene>
<dbReference type="AlphaFoldDB" id="W6RUU0"/>
<dbReference type="OrthoDB" id="5291587at2"/>
<keyword evidence="3" id="KW-0255">Endonuclease</keyword>
<dbReference type="EMBL" id="HG917868">
    <property type="protein sequence ID" value="CDM68421.1"/>
    <property type="molecule type" value="Genomic_DNA"/>
</dbReference>
<dbReference type="InterPro" id="IPR014832">
    <property type="entry name" value="TnsA_C"/>
</dbReference>
<dbReference type="InterPro" id="IPR036388">
    <property type="entry name" value="WH-like_DNA-bd_sf"/>
</dbReference>
<keyword evidence="3" id="KW-0540">Nuclease</keyword>
<dbReference type="InterPro" id="IPR011335">
    <property type="entry name" value="Restrct_endonuc-II-like"/>
</dbReference>
<dbReference type="Proteomes" id="UP000019426">
    <property type="component" value="Chromosome M2/40_rep1"/>
</dbReference>
<keyword evidence="3" id="KW-0378">Hydrolase</keyword>
<dbReference type="eggNOG" id="ENOG502Z9E1">
    <property type="taxonomic scope" value="Bacteria"/>
</dbReference>
<dbReference type="Pfam" id="PF08721">
    <property type="entry name" value="Tn7_Tnp_TnsA_C"/>
    <property type="match status" value="1"/>
</dbReference>
<dbReference type="SUPFAM" id="SSF52980">
    <property type="entry name" value="Restriction endonuclease-like"/>
    <property type="match status" value="1"/>
</dbReference>
<proteinExistence type="predicted"/>
<dbReference type="Pfam" id="PF08722">
    <property type="entry name" value="Tn7_TnsA-like_N"/>
    <property type="match status" value="1"/>
</dbReference>
<dbReference type="CDD" id="cd22362">
    <property type="entry name" value="TnsA_endonuclease-like"/>
    <property type="match status" value="1"/>
</dbReference>
<feature type="domain" description="TnsA endonuclease N-terminal" evidence="2">
    <location>
        <begin position="58"/>
        <end position="152"/>
    </location>
</feature>
<dbReference type="KEGG" id="clt:CM240_1257"/>
<dbReference type="PATRIC" id="fig|1216932.3.peg.1251"/>
<protein>
    <submittedName>
        <fullName evidence="3">TnsA endonuclease</fullName>
    </submittedName>
</protein>
<feature type="domain" description="TnsA endonuclease C-terminal" evidence="1">
    <location>
        <begin position="155"/>
        <end position="232"/>
    </location>
</feature>